<feature type="transmembrane region" description="Helical" evidence="1">
    <location>
        <begin position="196"/>
        <end position="214"/>
    </location>
</feature>
<feature type="transmembrane region" description="Helical" evidence="1">
    <location>
        <begin position="157"/>
        <end position="175"/>
    </location>
</feature>
<evidence type="ECO:0000313" key="2">
    <source>
        <dbReference type="EMBL" id="PII36275.1"/>
    </source>
</evidence>
<protein>
    <submittedName>
        <fullName evidence="2">Uncharacterized protein</fullName>
    </submittedName>
</protein>
<keyword evidence="1" id="KW-1133">Transmembrane helix</keyword>
<comment type="caution">
    <text evidence="2">The sequence shown here is derived from an EMBL/GenBank/DDBJ whole genome shotgun (WGS) entry which is preliminary data.</text>
</comment>
<accession>A0A2G7T8N4</accession>
<proteinExistence type="predicted"/>
<dbReference type="AlphaFoldDB" id="A0A2G7T8N4"/>
<keyword evidence="1" id="KW-0472">Membrane</keyword>
<keyword evidence="1" id="KW-0812">Transmembrane</keyword>
<sequence>MSASIAFTLFQVNYAKSIADEMERRQLDVLVLTPLEYLGILADKARIDPRLASRLHAILAQTPLGEYWTKVMSPNVGEPWVAPAALGSMDAYMIARTLQALGMAGVGSYVKTTSSGTYIIIRGHAGLRGHLLRGTRYLASNPRMVQMGLGMRGLQNVARGGFILGVVVSSLIESLDFMFNDEKTMHDLVGGIGVEAVKAGLATMVGLGIGAAVAGATAVAVLPLAAMAVAVLVTGMALNAADQKWQIKQKVISALKSLTDDTPQGLYRVNTQSPEWKKLNQDNGQQPDGDIACAPGPGSTGLLCSINRQK</sequence>
<evidence type="ECO:0000256" key="1">
    <source>
        <dbReference type="SAM" id="Phobius"/>
    </source>
</evidence>
<name>A0A2G7T8N4_9FLAO</name>
<dbReference type="EMBL" id="PEKC01000022">
    <property type="protein sequence ID" value="PII36275.1"/>
    <property type="molecule type" value="Genomic_DNA"/>
</dbReference>
<gene>
    <name evidence="2" type="ORF">CTI11_08490</name>
</gene>
<reference evidence="2" key="1">
    <citation type="submission" date="2017-10" db="EMBL/GenBank/DDBJ databases">
        <title>Chryseobacterium sp. B5 is a hydrocarbonoclastic and plant growth promoting bacterium.</title>
        <authorList>
            <person name="Thijs S."/>
            <person name="Gkorezis P."/>
            <person name="Van Hamme J."/>
        </authorList>
    </citation>
    <scope>NUCLEOTIDE SEQUENCE</scope>
    <source>
        <strain evidence="2">B5</strain>
    </source>
</reference>
<organism evidence="2">
    <name type="scientific">Chryseobacterium sp. B5</name>
    <dbReference type="NCBI Taxonomy" id="2050562"/>
    <lineage>
        <taxon>Bacteria</taxon>
        <taxon>Pseudomonadati</taxon>
        <taxon>Bacteroidota</taxon>
        <taxon>Flavobacteriia</taxon>
        <taxon>Flavobacteriales</taxon>
        <taxon>Weeksellaceae</taxon>
        <taxon>Chryseobacterium group</taxon>
        <taxon>Chryseobacterium</taxon>
    </lineage>
</organism>
<feature type="transmembrane region" description="Helical" evidence="1">
    <location>
        <begin position="220"/>
        <end position="241"/>
    </location>
</feature>